<sequence>MTAPLSASDLSRVFHKLDRDGDGLVSLDELKWLLDRTVAVAGAAPCFPSLDDLEWSVGKPLLNFEDFSSFYYEISEGTGETDDLVGAFKVFDEDDDGFISCEELERVLSRLGMWDGGRGGGCERMIDAYDVDKDGRLDFQEFRTMMLLAMS</sequence>
<organism evidence="1 2">
    <name type="scientific">Melastoma candidum</name>
    <dbReference type="NCBI Taxonomy" id="119954"/>
    <lineage>
        <taxon>Eukaryota</taxon>
        <taxon>Viridiplantae</taxon>
        <taxon>Streptophyta</taxon>
        <taxon>Embryophyta</taxon>
        <taxon>Tracheophyta</taxon>
        <taxon>Spermatophyta</taxon>
        <taxon>Magnoliopsida</taxon>
        <taxon>eudicotyledons</taxon>
        <taxon>Gunneridae</taxon>
        <taxon>Pentapetalae</taxon>
        <taxon>rosids</taxon>
        <taxon>malvids</taxon>
        <taxon>Myrtales</taxon>
        <taxon>Melastomataceae</taxon>
        <taxon>Melastomatoideae</taxon>
        <taxon>Melastomateae</taxon>
        <taxon>Melastoma</taxon>
    </lineage>
</organism>
<comment type="caution">
    <text evidence="1">The sequence shown here is derived from an EMBL/GenBank/DDBJ whole genome shotgun (WGS) entry which is preliminary data.</text>
</comment>
<accession>A0ACB9QJE1</accession>
<evidence type="ECO:0000313" key="1">
    <source>
        <dbReference type="EMBL" id="KAI4366616.1"/>
    </source>
</evidence>
<protein>
    <submittedName>
        <fullName evidence="1">Uncharacterized protein</fullName>
    </submittedName>
</protein>
<reference evidence="2" key="1">
    <citation type="journal article" date="2023" name="Front. Plant Sci.">
        <title>Chromosomal-level genome assembly of Melastoma candidum provides insights into trichome evolution.</title>
        <authorList>
            <person name="Zhong Y."/>
            <person name="Wu W."/>
            <person name="Sun C."/>
            <person name="Zou P."/>
            <person name="Liu Y."/>
            <person name="Dai S."/>
            <person name="Zhou R."/>
        </authorList>
    </citation>
    <scope>NUCLEOTIDE SEQUENCE [LARGE SCALE GENOMIC DNA]</scope>
</reference>
<dbReference type="Proteomes" id="UP001057402">
    <property type="component" value="Chromosome 6"/>
</dbReference>
<gene>
    <name evidence="1" type="ORF">MLD38_022474</name>
</gene>
<proteinExistence type="predicted"/>
<keyword evidence="2" id="KW-1185">Reference proteome</keyword>
<dbReference type="EMBL" id="CM042885">
    <property type="protein sequence ID" value="KAI4366616.1"/>
    <property type="molecule type" value="Genomic_DNA"/>
</dbReference>
<evidence type="ECO:0000313" key="2">
    <source>
        <dbReference type="Proteomes" id="UP001057402"/>
    </source>
</evidence>
<name>A0ACB9QJE1_9MYRT</name>